<comment type="subcellular location">
    <subcellularLocation>
        <location evidence="1">Membrane</location>
    </subcellularLocation>
</comment>
<evidence type="ECO:0000313" key="7">
    <source>
        <dbReference type="EMBL" id="MFC6703858.1"/>
    </source>
</evidence>
<dbReference type="RefSeq" id="WP_382397580.1">
    <property type="nucleotide sequence ID" value="NZ_JBHSWH010000001.1"/>
</dbReference>
<dbReference type="EC" id="3.4.21.89" evidence="5"/>
<gene>
    <name evidence="7" type="ORF">ACFQDH_00860</name>
</gene>
<dbReference type="NCBIfam" id="TIGR02228">
    <property type="entry name" value="sigpep_I_arch"/>
    <property type="match status" value="1"/>
</dbReference>
<dbReference type="Pfam" id="PF10502">
    <property type="entry name" value="Peptidase_S26"/>
    <property type="match status" value="1"/>
</dbReference>
<dbReference type="InterPro" id="IPR036286">
    <property type="entry name" value="LexA/Signal_pep-like_sf"/>
</dbReference>
<reference evidence="8" key="1">
    <citation type="journal article" date="2019" name="Int. J. Syst. Evol. Microbiol.">
        <title>The Global Catalogue of Microorganisms (GCM) 10K type strain sequencing project: providing services to taxonomists for standard genome sequencing and annotation.</title>
        <authorList>
            <consortium name="The Broad Institute Genomics Platform"/>
            <consortium name="The Broad Institute Genome Sequencing Center for Infectious Disease"/>
            <person name="Wu L."/>
            <person name="Ma J."/>
        </authorList>
    </citation>
    <scope>NUCLEOTIDE SEQUENCE [LARGE SCALE GENOMIC DNA]</scope>
    <source>
        <strain evidence="8">CCUG 58127</strain>
    </source>
</reference>
<name>A0ABW2AAG8_9MICO</name>
<proteinExistence type="predicted"/>
<accession>A0ABW2AAG8</accession>
<dbReference type="CDD" id="cd06530">
    <property type="entry name" value="S26_SPase_I"/>
    <property type="match status" value="1"/>
</dbReference>
<dbReference type="SUPFAM" id="SSF51306">
    <property type="entry name" value="LexA/Signal peptidase"/>
    <property type="match status" value="1"/>
</dbReference>
<keyword evidence="3" id="KW-1133">Transmembrane helix</keyword>
<evidence type="ECO:0000256" key="5">
    <source>
        <dbReference type="NCBIfam" id="TIGR02228"/>
    </source>
</evidence>
<evidence type="ECO:0000256" key="1">
    <source>
        <dbReference type="ARBA" id="ARBA00004370"/>
    </source>
</evidence>
<feature type="domain" description="Peptidase S26" evidence="6">
    <location>
        <begin position="12"/>
        <end position="76"/>
    </location>
</feature>
<keyword evidence="7" id="KW-0378">Hydrolase</keyword>
<protein>
    <recommendedName>
        <fullName evidence="5">Signal peptidase I</fullName>
        <ecNumber evidence="5">3.4.21.89</ecNumber>
    </recommendedName>
</protein>
<evidence type="ECO:0000256" key="3">
    <source>
        <dbReference type="ARBA" id="ARBA00022989"/>
    </source>
</evidence>
<keyword evidence="4" id="KW-0472">Membrane</keyword>
<dbReference type="Proteomes" id="UP001596298">
    <property type="component" value="Unassembled WGS sequence"/>
</dbReference>
<evidence type="ECO:0000313" key="8">
    <source>
        <dbReference type="Proteomes" id="UP001596298"/>
    </source>
</evidence>
<evidence type="ECO:0000256" key="4">
    <source>
        <dbReference type="ARBA" id="ARBA00023136"/>
    </source>
</evidence>
<evidence type="ECO:0000259" key="6">
    <source>
        <dbReference type="Pfam" id="PF10502"/>
    </source>
</evidence>
<dbReference type="InterPro" id="IPR019533">
    <property type="entry name" value="Peptidase_S26"/>
</dbReference>
<sequence length="161" mass="17724">MHIRRRIAWASVALLFLGVIAVGVARWQQGYRAYVIHTGSMTPTLVPGDLIIDRPAAPHHFPTGDIITFRHSARPDLVTHRITSVADTGIHAKGDGNRTADVWTISPRMVQGVEQTRLPLLGYLAVYLKQPTGIASLATSVLGLFPLWRLFFPPEDPRTAA</sequence>
<dbReference type="EMBL" id="JBHSWH010000001">
    <property type="protein sequence ID" value="MFC6703858.1"/>
    <property type="molecule type" value="Genomic_DNA"/>
</dbReference>
<keyword evidence="8" id="KW-1185">Reference proteome</keyword>
<organism evidence="7 8">
    <name type="scientific">Flexivirga alba</name>
    <dbReference type="NCBI Taxonomy" id="702742"/>
    <lineage>
        <taxon>Bacteria</taxon>
        <taxon>Bacillati</taxon>
        <taxon>Actinomycetota</taxon>
        <taxon>Actinomycetes</taxon>
        <taxon>Micrococcales</taxon>
        <taxon>Dermacoccaceae</taxon>
        <taxon>Flexivirga</taxon>
    </lineage>
</organism>
<comment type="caution">
    <text evidence="7">The sequence shown here is derived from an EMBL/GenBank/DDBJ whole genome shotgun (WGS) entry which is preliminary data.</text>
</comment>
<evidence type="ECO:0000256" key="2">
    <source>
        <dbReference type="ARBA" id="ARBA00022692"/>
    </source>
</evidence>
<dbReference type="InterPro" id="IPR001733">
    <property type="entry name" value="Peptidase_S26B"/>
</dbReference>
<keyword evidence="2" id="KW-0812">Transmembrane</keyword>
<dbReference type="GO" id="GO:0009003">
    <property type="term" value="F:signal peptidase activity"/>
    <property type="evidence" value="ECO:0007669"/>
    <property type="project" value="UniProtKB-EC"/>
</dbReference>